<reference evidence="3 4" key="1">
    <citation type="journal article" date="2013" name="Nature">
        <title>The genomes of four tapeworm species reveal adaptations to parasitism.</title>
        <authorList>
            <person name="Tsai I.J."/>
            <person name="Zarowiecki M."/>
            <person name="Holroyd N."/>
            <person name="Garciarrubio A."/>
            <person name="Sanchez-Flores A."/>
            <person name="Brooks K.L."/>
            <person name="Tracey A."/>
            <person name="Bobes R.J."/>
            <person name="Fragoso G."/>
            <person name="Sciutto E."/>
            <person name="Aslett M."/>
            <person name="Beasley H."/>
            <person name="Bennett H.M."/>
            <person name="Cai J."/>
            <person name="Camicia F."/>
            <person name="Clark R."/>
            <person name="Cucher M."/>
            <person name="De Silva N."/>
            <person name="Day T.A."/>
            <person name="Deplazes P."/>
            <person name="Estrada K."/>
            <person name="Fernandez C."/>
            <person name="Holland P.W."/>
            <person name="Hou J."/>
            <person name="Hu S."/>
            <person name="Huckvale T."/>
            <person name="Hung S.S."/>
            <person name="Kamenetzky L."/>
            <person name="Keane J.A."/>
            <person name="Kiss F."/>
            <person name="Koziol U."/>
            <person name="Lambert O."/>
            <person name="Liu K."/>
            <person name="Luo X."/>
            <person name="Luo Y."/>
            <person name="Macchiaroli N."/>
            <person name="Nichol S."/>
            <person name="Paps J."/>
            <person name="Parkinson J."/>
            <person name="Pouchkina-Stantcheva N."/>
            <person name="Riddiford N."/>
            <person name="Rosenzvit M."/>
            <person name="Salinas G."/>
            <person name="Wasmuth J.D."/>
            <person name="Zamanian M."/>
            <person name="Zheng Y."/>
            <person name="Cai X."/>
            <person name="Soberon X."/>
            <person name="Olson P.D."/>
            <person name="Laclette J.P."/>
            <person name="Brehm K."/>
            <person name="Berriman M."/>
            <person name="Garciarrubio A."/>
            <person name="Bobes R.J."/>
            <person name="Fragoso G."/>
            <person name="Sanchez-Flores A."/>
            <person name="Estrada K."/>
            <person name="Cevallos M.A."/>
            <person name="Morett E."/>
            <person name="Gonzalez V."/>
            <person name="Portillo T."/>
            <person name="Ochoa-Leyva A."/>
            <person name="Jose M.V."/>
            <person name="Sciutto E."/>
            <person name="Landa A."/>
            <person name="Jimenez L."/>
            <person name="Valdes V."/>
            <person name="Carrero J.C."/>
            <person name="Larralde C."/>
            <person name="Morales-Montor J."/>
            <person name="Limon-Lason J."/>
            <person name="Soberon X."/>
            <person name="Laclette J.P."/>
        </authorList>
    </citation>
    <scope>NUCLEOTIDE SEQUENCE [LARGE SCALE GENOMIC DNA]</scope>
</reference>
<organism evidence="3">
    <name type="scientific">Echinococcus granulosus</name>
    <name type="common">Hydatid tapeworm</name>
    <dbReference type="NCBI Taxonomy" id="6210"/>
    <lineage>
        <taxon>Eukaryota</taxon>
        <taxon>Metazoa</taxon>
        <taxon>Spiralia</taxon>
        <taxon>Lophotrochozoa</taxon>
        <taxon>Platyhelminthes</taxon>
        <taxon>Cestoda</taxon>
        <taxon>Eucestoda</taxon>
        <taxon>Cyclophyllidea</taxon>
        <taxon>Taeniidae</taxon>
        <taxon>Echinococcus</taxon>
        <taxon>Echinococcus granulosus group</taxon>
    </lineage>
</organism>
<accession>A0A068X2B3</accession>
<reference evidence="3" key="2">
    <citation type="submission" date="2014-06" db="EMBL/GenBank/DDBJ databases">
        <authorList>
            <person name="Aslett M."/>
        </authorList>
    </citation>
    <scope>NUCLEOTIDE SEQUENCE</scope>
</reference>
<sequence length="547" mass="61415">MYQSNFREAGGQALPTPVSAALVLFLPTACAIANDRNLCSVMDTDSICLQISNGLAQQVDDLMKIWIYAGYSKTEADQKIGILLKSLKASFYAFIKSENELLKELNSKIESQRQIVAEFCSLLCLPPYFPPHGLTTCQLLQDLTDKVSEMEQEKLHRKEEFQRLCREIITSSLQLGHSSDVIKRKLTKAVDVPSNEDIAGLKLVLDENNATLGPLVAQLNALQADIQRIAAEIAYVPKTEREKSLLHLESNGREATPDKMLNGQEEVFNVDEEIRRTAERLKGALPNETDLEELKTMRLSLVKEKARLVGTCEELKAYLESMWKRLQKPEEECEVFLKNCEAFTPHSLQLLQTEADACRKERLQTIATYLPSVKAELLDLARTCCLENQESSNLAKIEAKERQDGGVELLDYLEHRIEELKVVYQQHRRVYEAIAAFQTSFNALQQVEQRLKDPSILSNRGGILLKTEKEKKKLLKEVEKSEKETLAAIGEYEAEKGQPFVLSNGKTFVQAVEEQRNAAAVSMRGGRASSAVGRRPFSAGHPASQLC</sequence>
<dbReference type="PANTHER" id="PTHR19321">
    <property type="entry name" value="PROTEIN REGULATOR OF CYTOKINESIS 1 PRC1-RELATED"/>
    <property type="match status" value="1"/>
</dbReference>
<dbReference type="GO" id="GO:1990023">
    <property type="term" value="C:mitotic spindle midzone"/>
    <property type="evidence" value="ECO:0007669"/>
    <property type="project" value="TreeGrafter"/>
</dbReference>
<dbReference type="AlphaFoldDB" id="A0A068X2B3"/>
<feature type="region of interest" description="Disordered" evidence="2">
    <location>
        <begin position="526"/>
        <end position="547"/>
    </location>
</feature>
<dbReference type="PANTHER" id="PTHR19321:SF41">
    <property type="entry name" value="FASCETTO-RELATED"/>
    <property type="match status" value="1"/>
</dbReference>
<feature type="compositionally biased region" description="Low complexity" evidence="2">
    <location>
        <begin position="526"/>
        <end position="535"/>
    </location>
</feature>
<dbReference type="GO" id="GO:0005737">
    <property type="term" value="C:cytoplasm"/>
    <property type="evidence" value="ECO:0007669"/>
    <property type="project" value="TreeGrafter"/>
</dbReference>
<name>A0A068X2B3_ECHGR</name>
<dbReference type="GO" id="GO:0008017">
    <property type="term" value="F:microtubule binding"/>
    <property type="evidence" value="ECO:0007669"/>
    <property type="project" value="InterPro"/>
</dbReference>
<dbReference type="OrthoDB" id="642895at2759"/>
<evidence type="ECO:0000256" key="1">
    <source>
        <dbReference type="SAM" id="Coils"/>
    </source>
</evidence>
<dbReference type="EMBL" id="LK028597">
    <property type="protein sequence ID" value="CDS24049.1"/>
    <property type="molecule type" value="Genomic_DNA"/>
</dbReference>
<protein>
    <submittedName>
        <fullName evidence="3 5">Protein regulator of cytokinesis 1</fullName>
    </submittedName>
</protein>
<gene>
    <name evidence="5" type="primary">EGR_06755</name>
    <name evidence="3" type="ORF">EgrG_000375900</name>
</gene>
<evidence type="ECO:0000313" key="5">
    <source>
        <dbReference type="WBParaSite" id="EgrG_000375900"/>
    </source>
</evidence>
<dbReference type="GO" id="GO:0051256">
    <property type="term" value="P:mitotic spindle midzone assembly"/>
    <property type="evidence" value="ECO:0007669"/>
    <property type="project" value="TreeGrafter"/>
</dbReference>
<proteinExistence type="predicted"/>
<dbReference type="Gene3D" id="1.20.58.1520">
    <property type="match status" value="1"/>
</dbReference>
<dbReference type="Proteomes" id="UP000492820">
    <property type="component" value="Unassembled WGS sequence"/>
</dbReference>
<evidence type="ECO:0000313" key="3">
    <source>
        <dbReference type="EMBL" id="CDS24049.1"/>
    </source>
</evidence>
<dbReference type="Pfam" id="PF03999">
    <property type="entry name" value="MAP65_ASE1"/>
    <property type="match status" value="1"/>
</dbReference>
<keyword evidence="1" id="KW-0175">Coiled coil</keyword>
<dbReference type="WBParaSite" id="EgrG_000375900">
    <property type="protein sequence ID" value="EgrG_000375900"/>
    <property type="gene ID" value="EgrG_000375900"/>
</dbReference>
<reference evidence="5" key="3">
    <citation type="submission" date="2020-10" db="UniProtKB">
        <authorList>
            <consortium name="WormBaseParasite"/>
        </authorList>
    </citation>
    <scope>IDENTIFICATION</scope>
</reference>
<feature type="coiled-coil region" evidence="1">
    <location>
        <begin position="464"/>
        <end position="495"/>
    </location>
</feature>
<dbReference type="InterPro" id="IPR007145">
    <property type="entry name" value="MAP65_Ase1_PRC1"/>
</dbReference>
<evidence type="ECO:0000313" key="4">
    <source>
        <dbReference type="Proteomes" id="UP000492820"/>
    </source>
</evidence>
<evidence type="ECO:0000256" key="2">
    <source>
        <dbReference type="SAM" id="MobiDB-lite"/>
    </source>
</evidence>